<keyword evidence="1" id="KW-0240">DNA-directed RNA polymerase</keyword>
<dbReference type="GO" id="GO:1990077">
    <property type="term" value="C:primosome complex"/>
    <property type="evidence" value="ECO:0007669"/>
    <property type="project" value="UniProtKB-KW"/>
</dbReference>
<evidence type="ECO:0000256" key="7">
    <source>
        <dbReference type="ARBA" id="ARBA00022840"/>
    </source>
</evidence>
<evidence type="ECO:0000256" key="4">
    <source>
        <dbReference type="ARBA" id="ARBA00022695"/>
    </source>
</evidence>
<keyword evidence="8" id="KW-0804">Transcription</keyword>
<keyword evidence="2" id="KW-0639">Primosome</keyword>
<evidence type="ECO:0000313" key="11">
    <source>
        <dbReference type="Proteomes" id="UP000245362"/>
    </source>
</evidence>
<dbReference type="Pfam" id="PF19263">
    <property type="entry name" value="DUF5906"/>
    <property type="match status" value="1"/>
</dbReference>
<dbReference type="InterPro" id="IPR036977">
    <property type="entry name" value="DNA_primase_Znf_CHC2"/>
</dbReference>
<dbReference type="Proteomes" id="UP000245362">
    <property type="component" value="Unassembled WGS sequence"/>
</dbReference>
<dbReference type="Pfam" id="PF08273">
    <property type="entry name" value="Zn_Ribbon_Prim"/>
    <property type="match status" value="1"/>
</dbReference>
<evidence type="ECO:0000259" key="9">
    <source>
        <dbReference type="PROSITE" id="PS51206"/>
    </source>
</evidence>
<keyword evidence="7" id="KW-0067">ATP-binding</keyword>
<keyword evidence="5" id="KW-0235">DNA replication</keyword>
<dbReference type="InterPro" id="IPR027417">
    <property type="entry name" value="P-loop_NTPase"/>
</dbReference>
<evidence type="ECO:0000256" key="8">
    <source>
        <dbReference type="ARBA" id="ARBA00023163"/>
    </source>
</evidence>
<dbReference type="InterPro" id="IPR014818">
    <property type="entry name" value="Phage/plasmid_primase_P4_C"/>
</dbReference>
<dbReference type="SMART" id="SM00493">
    <property type="entry name" value="TOPRIM"/>
    <property type="match status" value="1"/>
</dbReference>
<accession>A0A2U3B8G3</accession>
<dbReference type="GO" id="GO:0016779">
    <property type="term" value="F:nucleotidyltransferase activity"/>
    <property type="evidence" value="ECO:0007669"/>
    <property type="project" value="UniProtKB-KW"/>
</dbReference>
<dbReference type="Pfam" id="PF08706">
    <property type="entry name" value="D5_N"/>
    <property type="match status" value="1"/>
</dbReference>
<evidence type="ECO:0000313" key="10">
    <source>
        <dbReference type="EMBL" id="PWI33072.1"/>
    </source>
</evidence>
<evidence type="ECO:0000256" key="6">
    <source>
        <dbReference type="ARBA" id="ARBA00022741"/>
    </source>
</evidence>
<dbReference type="GO" id="GO:0003677">
    <property type="term" value="F:DNA binding"/>
    <property type="evidence" value="ECO:0007669"/>
    <property type="project" value="InterPro"/>
</dbReference>
<dbReference type="SMART" id="SM00778">
    <property type="entry name" value="Prim_Zn_Ribbon"/>
    <property type="match status" value="1"/>
</dbReference>
<dbReference type="Gene3D" id="1.10.10.10">
    <property type="entry name" value="Winged helix-like DNA-binding domain superfamily/Winged helix DNA-binding domain"/>
    <property type="match status" value="1"/>
</dbReference>
<dbReference type="EMBL" id="QFWT01000006">
    <property type="protein sequence ID" value="PWI33072.1"/>
    <property type="molecule type" value="Genomic_DNA"/>
</dbReference>
<dbReference type="InterPro" id="IPR014015">
    <property type="entry name" value="Helicase_SF3_DNA-vir"/>
</dbReference>
<name>A0A2U3B8G3_9VIBR</name>
<keyword evidence="4" id="KW-0548">Nucleotidyltransferase</keyword>
<dbReference type="InterPro" id="IPR045455">
    <property type="entry name" value="NrS-1_pol-like_helicase"/>
</dbReference>
<dbReference type="InterPro" id="IPR034154">
    <property type="entry name" value="TOPRIM_DnaG/twinkle"/>
</dbReference>
<gene>
    <name evidence="10" type="ORF">DI392_12245</name>
</gene>
<dbReference type="AlphaFoldDB" id="A0A2U3B8G3"/>
<dbReference type="OrthoDB" id="784829at2"/>
<dbReference type="CDD" id="cd01029">
    <property type="entry name" value="TOPRIM_primases"/>
    <property type="match status" value="1"/>
</dbReference>
<feature type="domain" description="SF3 helicase" evidence="9">
    <location>
        <begin position="527"/>
        <end position="703"/>
    </location>
</feature>
<dbReference type="InterPro" id="IPR036388">
    <property type="entry name" value="WH-like_DNA-bd_sf"/>
</dbReference>
<dbReference type="GO" id="GO:0005524">
    <property type="term" value="F:ATP binding"/>
    <property type="evidence" value="ECO:0007669"/>
    <property type="project" value="UniProtKB-KW"/>
</dbReference>
<dbReference type="GO" id="GO:0006269">
    <property type="term" value="P:DNA replication, synthesis of primer"/>
    <property type="evidence" value="ECO:0007669"/>
    <property type="project" value="UniProtKB-KW"/>
</dbReference>
<evidence type="ECO:0000256" key="2">
    <source>
        <dbReference type="ARBA" id="ARBA00022515"/>
    </source>
</evidence>
<organism evidence="10 11">
    <name type="scientific">Vibrio albus</name>
    <dbReference type="NCBI Taxonomy" id="2200953"/>
    <lineage>
        <taxon>Bacteria</taxon>
        <taxon>Pseudomonadati</taxon>
        <taxon>Pseudomonadota</taxon>
        <taxon>Gammaproteobacteria</taxon>
        <taxon>Vibrionales</taxon>
        <taxon>Vibrionaceae</taxon>
        <taxon>Vibrio</taxon>
    </lineage>
</organism>
<dbReference type="InterPro" id="IPR006171">
    <property type="entry name" value="TOPRIM_dom"/>
</dbReference>
<sequence length="853" mass="93736">MTIVTEVSIAATGNWQSILDDLGIPVPRNGKHGPCPICKDGKTRFRFDNKNGRGTWLCGDCIDKGEKQAKAGDGLSLVAGAMNCSVLEAAKLVAPMVGITNTPLDKEAFIQKKKQIAEQKQKDERSQNLRRKKAVERASYIWKSSKEAPKDHFYLVAKGIHPHGARILSKAISNGSNRPAFEQGTLIVPIKSVQGIISLELISHNRKEGLSGGQKAGGFFVLDEPLGSELSKAPRIWISEGFATAATVKELTGDQSVCAFSAGQLPGVAETIRKLYPNVEIFIAADADETGIAKAEQAANICDGYVAIPKFTDGDTETGTDWNDLASQEGVNFAKQQLMAAIKLNTEHKKTIPNPTNLPNQKDNNIVNTGSYIGLGIKSNGLGQSKMVRPDLGKDSKVAFFLASNLHGQLAVDDDEGELYKWDNKAGFWKSNGVATKRLERVTYDLLKKHYGEDGFASSKIGGVAKALTYELESMPMPDSSKIVFKNGVLNPLTGKFTACNVRQLYARYSTGVDYYPSNGTLDECPNFRDYLLFVSGLNDSNVDDERAQRRFNIILAAMLMVLLRRYDWQKFIEVVGPGGTGKSTLAGLIGLLVGESSVSSIESKDLETPERRADIVNSALLYLADMEHYQGEGSGLKKITGGDPVSCRRLYGQSFNAYIRAVILAVNNDPMRFSDKGGAIARRRVIIHLYRKVSEQQKKQGLKEALRQEVPAIIQYLLSWMADNGGEHAMRKILHDATNGDDAREVLAETDPMIKFASGLYYHPEAKAQVGGMPSASYPLRHDQLLFHAYLRFCSYEGIDRHKSPGRFSSEFKAAAERYGEIRIAKPKNKATFYGVSVTGGDHKKPEWMIDW</sequence>
<proteinExistence type="predicted"/>
<dbReference type="InterPro" id="IPR013237">
    <property type="entry name" value="Phage_T7_Gp4_N"/>
</dbReference>
<dbReference type="SUPFAM" id="SSF57783">
    <property type="entry name" value="Zinc beta-ribbon"/>
    <property type="match status" value="1"/>
</dbReference>
<dbReference type="GO" id="GO:0000428">
    <property type="term" value="C:DNA-directed RNA polymerase complex"/>
    <property type="evidence" value="ECO:0007669"/>
    <property type="project" value="UniProtKB-KW"/>
</dbReference>
<keyword evidence="11" id="KW-1185">Reference proteome</keyword>
<dbReference type="RefSeq" id="WP_109320189.1">
    <property type="nucleotide sequence ID" value="NZ_QFWT01000006.1"/>
</dbReference>
<reference evidence="10 11" key="1">
    <citation type="submission" date="2018-05" db="EMBL/GenBank/DDBJ databases">
        <title>Vibrio limimaris sp. nov., isolated from marine sediment.</title>
        <authorList>
            <person name="Li C.-M."/>
        </authorList>
    </citation>
    <scope>NUCLEOTIDE SEQUENCE [LARGE SCALE GENOMIC DNA]</scope>
    <source>
        <strain evidence="10 11">E4404</strain>
    </source>
</reference>
<dbReference type="Gene3D" id="3.40.50.300">
    <property type="entry name" value="P-loop containing nucleotide triphosphate hydrolases"/>
    <property type="match status" value="1"/>
</dbReference>
<dbReference type="GO" id="GO:0008270">
    <property type="term" value="F:zinc ion binding"/>
    <property type="evidence" value="ECO:0007669"/>
    <property type="project" value="InterPro"/>
</dbReference>
<dbReference type="SUPFAM" id="SSF52540">
    <property type="entry name" value="P-loop containing nucleoside triphosphate hydrolases"/>
    <property type="match status" value="1"/>
</dbReference>
<keyword evidence="3" id="KW-0808">Transferase</keyword>
<evidence type="ECO:0000256" key="3">
    <source>
        <dbReference type="ARBA" id="ARBA00022679"/>
    </source>
</evidence>
<comment type="caution">
    <text evidence="10">The sequence shown here is derived from an EMBL/GenBank/DDBJ whole genome shotgun (WGS) entry which is preliminary data.</text>
</comment>
<dbReference type="GO" id="GO:0004386">
    <property type="term" value="F:helicase activity"/>
    <property type="evidence" value="ECO:0007669"/>
    <property type="project" value="InterPro"/>
</dbReference>
<dbReference type="SMART" id="SM00885">
    <property type="entry name" value="D5_N"/>
    <property type="match status" value="1"/>
</dbReference>
<dbReference type="Gene3D" id="3.90.580.10">
    <property type="entry name" value="Zinc finger, CHC2-type domain"/>
    <property type="match status" value="1"/>
</dbReference>
<evidence type="ECO:0000256" key="1">
    <source>
        <dbReference type="ARBA" id="ARBA00022478"/>
    </source>
</evidence>
<keyword evidence="6" id="KW-0547">Nucleotide-binding</keyword>
<dbReference type="Pfam" id="PF13362">
    <property type="entry name" value="Toprim_3"/>
    <property type="match status" value="1"/>
</dbReference>
<dbReference type="PROSITE" id="PS51206">
    <property type="entry name" value="SF3_HELICASE_1"/>
    <property type="match status" value="1"/>
</dbReference>
<evidence type="ECO:0000256" key="5">
    <source>
        <dbReference type="ARBA" id="ARBA00022705"/>
    </source>
</evidence>
<protein>
    <recommendedName>
        <fullName evidence="9">SF3 helicase domain-containing protein</fullName>
    </recommendedName>
</protein>